<proteinExistence type="predicted"/>
<dbReference type="WBParaSite" id="PS1159_v2.g19244.t1">
    <property type="protein sequence ID" value="PS1159_v2.g19244.t1"/>
    <property type="gene ID" value="PS1159_v2.g19244"/>
</dbReference>
<reference evidence="2" key="1">
    <citation type="submission" date="2022-11" db="UniProtKB">
        <authorList>
            <consortium name="WormBaseParasite"/>
        </authorList>
    </citation>
    <scope>IDENTIFICATION</scope>
</reference>
<accession>A0AC35FN30</accession>
<organism evidence="1 2">
    <name type="scientific">Panagrolaimus sp. PS1159</name>
    <dbReference type="NCBI Taxonomy" id="55785"/>
    <lineage>
        <taxon>Eukaryota</taxon>
        <taxon>Metazoa</taxon>
        <taxon>Ecdysozoa</taxon>
        <taxon>Nematoda</taxon>
        <taxon>Chromadorea</taxon>
        <taxon>Rhabditida</taxon>
        <taxon>Tylenchina</taxon>
        <taxon>Panagrolaimomorpha</taxon>
        <taxon>Panagrolaimoidea</taxon>
        <taxon>Panagrolaimidae</taxon>
        <taxon>Panagrolaimus</taxon>
    </lineage>
</organism>
<protein>
    <submittedName>
        <fullName evidence="2">Battenin</fullName>
    </submittedName>
</protein>
<evidence type="ECO:0000313" key="2">
    <source>
        <dbReference type="WBParaSite" id="PS1159_v2.g19244.t1"/>
    </source>
</evidence>
<evidence type="ECO:0000313" key="1">
    <source>
        <dbReference type="Proteomes" id="UP000887580"/>
    </source>
</evidence>
<dbReference type="Proteomes" id="UP000887580">
    <property type="component" value="Unplaced"/>
</dbReference>
<sequence>MQRIPFGIRHALVVLCQSLGLLIVAFSNTVSESLTGVVFASLGAGIGAVNCLALSSHFPKSVVAMWSTGSGAAGITSSLSYAAFTEPHFAHLSTKTTLLIMLIIPFFYSIAYWIILEIPDTVHKIQILNPKTYIIKDIIHHSNDNQSNENKKADTIVEVAEKDCPEMKTAEIVVEKNDKKALTFVSKLKLFVILRKFTFPIFLVYFAQFLINQGLTQLTYFNCSHGFNLSLHSQYRWFQVIYQLGDFISRSTVHFFHLPQFLLFLCPVLQLTNATFLIFNAILAFVPHIGIIFPILFFEGLIAGSTYGNTFYRIHTEIAPNIKEFAMSTITVSNGLGIVFAAFSAIPLHNFICDQQISRMFS</sequence>
<name>A0AC35FN30_9BILA</name>